<proteinExistence type="predicted"/>
<sequence length="128" mass="14352">MFEGLVYQALVNYLGQYVKGIPREQLRVGLWSGVVLLENVEIQTEAFDYLQLPFAIREGSIGKLQLQVPWKKLGWEPLIVTLKDVVLCAGPWDDSEWGAEPAARRAQAAKRAQLVAAEMIKLSRRVSG</sequence>
<keyword evidence="1" id="KW-0813">Transport</keyword>
<evidence type="ECO:0000313" key="3">
    <source>
        <dbReference type="EMBL" id="GBG69822.1"/>
    </source>
</evidence>
<protein>
    <recommendedName>
        <fullName evidence="2">Chorein N-terminal domain-containing protein</fullName>
    </recommendedName>
</protein>
<comment type="caution">
    <text evidence="3">The sequence shown here is derived from an EMBL/GenBank/DDBJ whole genome shotgun (WGS) entry which is preliminary data.</text>
</comment>
<dbReference type="OrthoDB" id="1305776at2759"/>
<dbReference type="GO" id="GO:0006623">
    <property type="term" value="P:protein targeting to vacuole"/>
    <property type="evidence" value="ECO:0007669"/>
    <property type="project" value="TreeGrafter"/>
</dbReference>
<dbReference type="Proteomes" id="UP000265515">
    <property type="component" value="Unassembled WGS sequence"/>
</dbReference>
<gene>
    <name evidence="3" type="ORF">CBR_g4651</name>
</gene>
<dbReference type="PANTHER" id="PTHR16166">
    <property type="entry name" value="VACUOLAR PROTEIN SORTING-ASSOCIATED PROTEIN VPS13"/>
    <property type="match status" value="1"/>
</dbReference>
<dbReference type="Gramene" id="GBG69822">
    <property type="protein sequence ID" value="GBG69822"/>
    <property type="gene ID" value="CBR_g4651"/>
</dbReference>
<name>A0A388KIF0_CHABU</name>
<dbReference type="InterPro" id="IPR026847">
    <property type="entry name" value="VPS13"/>
</dbReference>
<dbReference type="Pfam" id="PF12624">
    <property type="entry name" value="VPS13_N"/>
    <property type="match status" value="1"/>
</dbReference>
<dbReference type="PANTHER" id="PTHR16166:SF143">
    <property type="entry name" value="PROTEIN SORTING-ASSOCIATED PROTEIN, PUTATIVE (DUF1162)-RELATED"/>
    <property type="match status" value="1"/>
</dbReference>
<evidence type="ECO:0000256" key="1">
    <source>
        <dbReference type="ARBA" id="ARBA00022448"/>
    </source>
</evidence>
<dbReference type="AlphaFoldDB" id="A0A388KIF0"/>
<evidence type="ECO:0000313" key="4">
    <source>
        <dbReference type="Proteomes" id="UP000265515"/>
    </source>
</evidence>
<keyword evidence="4" id="KW-1185">Reference proteome</keyword>
<dbReference type="GO" id="GO:0045053">
    <property type="term" value="P:protein retention in Golgi apparatus"/>
    <property type="evidence" value="ECO:0007669"/>
    <property type="project" value="TreeGrafter"/>
</dbReference>
<dbReference type="OMA" id="STAHAEN"/>
<organism evidence="3 4">
    <name type="scientific">Chara braunii</name>
    <name type="common">Braun's stonewort</name>
    <dbReference type="NCBI Taxonomy" id="69332"/>
    <lineage>
        <taxon>Eukaryota</taxon>
        <taxon>Viridiplantae</taxon>
        <taxon>Streptophyta</taxon>
        <taxon>Charophyceae</taxon>
        <taxon>Charales</taxon>
        <taxon>Characeae</taxon>
        <taxon>Chara</taxon>
    </lineage>
</organism>
<evidence type="ECO:0000259" key="2">
    <source>
        <dbReference type="Pfam" id="PF12624"/>
    </source>
</evidence>
<reference evidence="3 4" key="1">
    <citation type="journal article" date="2018" name="Cell">
        <title>The Chara Genome: Secondary Complexity and Implications for Plant Terrestrialization.</title>
        <authorList>
            <person name="Nishiyama T."/>
            <person name="Sakayama H."/>
            <person name="Vries J.D."/>
            <person name="Buschmann H."/>
            <person name="Saint-Marcoux D."/>
            <person name="Ullrich K.K."/>
            <person name="Haas F.B."/>
            <person name="Vanderstraeten L."/>
            <person name="Becker D."/>
            <person name="Lang D."/>
            <person name="Vosolsobe S."/>
            <person name="Rombauts S."/>
            <person name="Wilhelmsson P.K.I."/>
            <person name="Janitza P."/>
            <person name="Kern R."/>
            <person name="Heyl A."/>
            <person name="Rumpler F."/>
            <person name="Villalobos L.I.A.C."/>
            <person name="Clay J.M."/>
            <person name="Skokan R."/>
            <person name="Toyoda A."/>
            <person name="Suzuki Y."/>
            <person name="Kagoshima H."/>
            <person name="Schijlen E."/>
            <person name="Tajeshwar N."/>
            <person name="Catarino B."/>
            <person name="Hetherington A.J."/>
            <person name="Saltykova A."/>
            <person name="Bonnot C."/>
            <person name="Breuninger H."/>
            <person name="Symeonidi A."/>
            <person name="Radhakrishnan G.V."/>
            <person name="Van Nieuwerburgh F."/>
            <person name="Deforce D."/>
            <person name="Chang C."/>
            <person name="Karol K.G."/>
            <person name="Hedrich R."/>
            <person name="Ulvskov P."/>
            <person name="Glockner G."/>
            <person name="Delwiche C.F."/>
            <person name="Petrasek J."/>
            <person name="Van de Peer Y."/>
            <person name="Friml J."/>
            <person name="Beilby M."/>
            <person name="Dolan L."/>
            <person name="Kohara Y."/>
            <person name="Sugano S."/>
            <person name="Fujiyama A."/>
            <person name="Delaux P.-M."/>
            <person name="Quint M."/>
            <person name="TheiBen G."/>
            <person name="Hagemann M."/>
            <person name="Harholt J."/>
            <person name="Dunand C."/>
            <person name="Zachgo S."/>
            <person name="Langdale J."/>
            <person name="Maumus F."/>
            <person name="Straeten D.V.D."/>
            <person name="Gould S.B."/>
            <person name="Rensing S.A."/>
        </authorList>
    </citation>
    <scope>NUCLEOTIDE SEQUENCE [LARGE SCALE GENOMIC DNA]</scope>
    <source>
        <strain evidence="3 4">S276</strain>
    </source>
</reference>
<accession>A0A388KIF0</accession>
<feature type="domain" description="Chorein N-terminal" evidence="2">
    <location>
        <begin position="1"/>
        <end position="125"/>
    </location>
</feature>
<dbReference type="EMBL" id="BFEA01000120">
    <property type="protein sequence ID" value="GBG69822.1"/>
    <property type="molecule type" value="Genomic_DNA"/>
</dbReference>
<dbReference type="InterPro" id="IPR026854">
    <property type="entry name" value="VPS13_N"/>
</dbReference>